<dbReference type="CDD" id="cd13530">
    <property type="entry name" value="PBP2_peptides_like"/>
    <property type="match status" value="1"/>
</dbReference>
<dbReference type="SUPFAM" id="SSF53850">
    <property type="entry name" value="Periplasmic binding protein-like II"/>
    <property type="match status" value="1"/>
</dbReference>
<organism evidence="3">
    <name type="scientific">freshwater metagenome</name>
    <dbReference type="NCBI Taxonomy" id="449393"/>
    <lineage>
        <taxon>unclassified sequences</taxon>
        <taxon>metagenomes</taxon>
        <taxon>ecological metagenomes</taxon>
    </lineage>
</organism>
<dbReference type="AlphaFoldDB" id="A0A6J6ZCW5"/>
<dbReference type="NCBIfam" id="TIGR01409">
    <property type="entry name" value="TAT_signal_seq"/>
    <property type="match status" value="1"/>
</dbReference>
<dbReference type="EMBL" id="CAFABG010000001">
    <property type="protein sequence ID" value="CAB4818343.1"/>
    <property type="molecule type" value="Genomic_DNA"/>
</dbReference>
<protein>
    <submittedName>
        <fullName evidence="3">Unannotated protein</fullName>
    </submittedName>
</protein>
<dbReference type="PANTHER" id="PTHR35936">
    <property type="entry name" value="MEMBRANE-BOUND LYTIC MUREIN TRANSGLYCOSYLASE F"/>
    <property type="match status" value="1"/>
</dbReference>
<evidence type="ECO:0000313" key="3">
    <source>
        <dbReference type="EMBL" id="CAB4818343.1"/>
    </source>
</evidence>
<sequence>MSRILPTTKDEANIEQTTDRRRFIKGAGLALGASALTGLAMPSSAEAVTNTSKKSESATSGYDSVIDKVLATKEISFGVDLTFKPIQYKTASGTPTGYIVDLANKLAASLGATPKWVEIPFGELFAGQAAGKFDMSGIAATIKPERAQKVLFAGLPAFVESNVVLLKPGFKVSSLEQLNSSSVTIAVVLGSSQESAAQILYPKAKLKRLANQAALADVSAGRSNAMIVGEFEVADAVKNQPKLTVFKGKPVFVDENSFFMPAGDYKLKAYVDTWLRYETSHNNLAGLWDKYVGNDARKMGLQSVSVTSSWT</sequence>
<keyword evidence="1" id="KW-0732">Signal</keyword>
<name>A0A6J6ZCW5_9ZZZZ</name>
<proteinExistence type="predicted"/>
<feature type="domain" description="Solute-binding protein family 3/N-terminal" evidence="2">
    <location>
        <begin position="74"/>
        <end position="295"/>
    </location>
</feature>
<gene>
    <name evidence="3" type="ORF">UFOPK3181_00046</name>
</gene>
<dbReference type="Pfam" id="PF00497">
    <property type="entry name" value="SBP_bac_3"/>
    <property type="match status" value="1"/>
</dbReference>
<dbReference type="PANTHER" id="PTHR35936:SF19">
    <property type="entry name" value="AMINO-ACID-BINDING PROTEIN YXEM-RELATED"/>
    <property type="match status" value="1"/>
</dbReference>
<dbReference type="SMART" id="SM00062">
    <property type="entry name" value="PBPb"/>
    <property type="match status" value="1"/>
</dbReference>
<evidence type="ECO:0000256" key="1">
    <source>
        <dbReference type="ARBA" id="ARBA00022729"/>
    </source>
</evidence>
<dbReference type="InterPro" id="IPR006311">
    <property type="entry name" value="TAT_signal"/>
</dbReference>
<dbReference type="Gene3D" id="3.40.190.10">
    <property type="entry name" value="Periplasmic binding protein-like II"/>
    <property type="match status" value="2"/>
</dbReference>
<dbReference type="PROSITE" id="PS51318">
    <property type="entry name" value="TAT"/>
    <property type="match status" value="1"/>
</dbReference>
<reference evidence="3" key="1">
    <citation type="submission" date="2020-05" db="EMBL/GenBank/DDBJ databases">
        <authorList>
            <person name="Chiriac C."/>
            <person name="Salcher M."/>
            <person name="Ghai R."/>
            <person name="Kavagutti S V."/>
        </authorList>
    </citation>
    <scope>NUCLEOTIDE SEQUENCE</scope>
</reference>
<accession>A0A6J6ZCW5</accession>
<dbReference type="InterPro" id="IPR019546">
    <property type="entry name" value="TAT_signal_bac_arc"/>
</dbReference>
<evidence type="ECO:0000259" key="2">
    <source>
        <dbReference type="SMART" id="SM00062"/>
    </source>
</evidence>
<dbReference type="InterPro" id="IPR001638">
    <property type="entry name" value="Solute-binding_3/MltF_N"/>
</dbReference>